<keyword evidence="9" id="KW-1185">Reference proteome</keyword>
<dbReference type="PANTHER" id="PTHR12270">
    <property type="entry name" value="GLYCOSYLTRANSFERASE-RELATED"/>
    <property type="match status" value="1"/>
</dbReference>
<evidence type="ECO:0000256" key="4">
    <source>
        <dbReference type="ARBA" id="ARBA00022989"/>
    </source>
</evidence>
<evidence type="ECO:0000313" key="9">
    <source>
        <dbReference type="Proteomes" id="UP000001058"/>
    </source>
</evidence>
<organism evidence="9">
    <name type="scientific">Volvox carteri f. nagariensis</name>
    <dbReference type="NCBI Taxonomy" id="3068"/>
    <lineage>
        <taxon>Eukaryota</taxon>
        <taxon>Viridiplantae</taxon>
        <taxon>Chlorophyta</taxon>
        <taxon>core chlorophytes</taxon>
        <taxon>Chlorophyceae</taxon>
        <taxon>CS clade</taxon>
        <taxon>Chlamydomonadales</taxon>
        <taxon>Volvocaceae</taxon>
        <taxon>Volvox</taxon>
    </lineage>
</organism>
<dbReference type="eggNOG" id="KOG3765">
    <property type="taxonomic scope" value="Eukaryota"/>
</dbReference>
<reference evidence="8 9" key="1">
    <citation type="journal article" date="2010" name="Science">
        <title>Genomic analysis of organismal complexity in the multicellular green alga Volvox carteri.</title>
        <authorList>
            <person name="Prochnik S.E."/>
            <person name="Umen J."/>
            <person name="Nedelcu A.M."/>
            <person name="Hallmann A."/>
            <person name="Miller S.M."/>
            <person name="Nishii I."/>
            <person name="Ferris P."/>
            <person name="Kuo A."/>
            <person name="Mitros T."/>
            <person name="Fritz-Laylin L.K."/>
            <person name="Hellsten U."/>
            <person name="Chapman J."/>
            <person name="Simakov O."/>
            <person name="Rensing S.A."/>
            <person name="Terry A."/>
            <person name="Pangilinan J."/>
            <person name="Kapitonov V."/>
            <person name="Jurka J."/>
            <person name="Salamov A."/>
            <person name="Shapiro H."/>
            <person name="Schmutz J."/>
            <person name="Grimwood J."/>
            <person name="Lindquist E."/>
            <person name="Lucas S."/>
            <person name="Grigoriev I.V."/>
            <person name="Schmitt R."/>
            <person name="Kirk D."/>
            <person name="Rokhsar D.S."/>
        </authorList>
    </citation>
    <scope>NUCLEOTIDE SEQUENCE [LARGE SCALE GENOMIC DNA]</scope>
    <source>
        <strain evidence="9">f. Nagariensis / Eve</strain>
    </source>
</reference>
<dbReference type="OrthoDB" id="528698at2759"/>
<keyword evidence="5" id="KW-0472">Membrane</keyword>
<feature type="signal peptide" evidence="7">
    <location>
        <begin position="1"/>
        <end position="24"/>
    </location>
</feature>
<keyword evidence="4" id="KW-1133">Transmembrane helix</keyword>
<proteinExistence type="predicted"/>
<dbReference type="AlphaFoldDB" id="D8U2H2"/>
<dbReference type="PANTHER" id="PTHR12270:SF52">
    <property type="entry name" value="GLYCOSYLTRANSFERASE-LIKE PROTEIN GNT13-RELATED"/>
    <property type="match status" value="1"/>
</dbReference>
<dbReference type="RefSeq" id="XP_002952882.1">
    <property type="nucleotide sequence ID" value="XM_002952836.1"/>
</dbReference>
<gene>
    <name evidence="8" type="ORF">VOLCADRAFT_118174</name>
</gene>
<dbReference type="GeneID" id="9627550"/>
<dbReference type="InParanoid" id="D8U2H2"/>
<dbReference type="Proteomes" id="UP000001058">
    <property type="component" value="Unassembled WGS sequence"/>
</dbReference>
<comment type="subcellular location">
    <subcellularLocation>
        <location evidence="1">Membrane</location>
        <topology evidence="1">Single-pass type II membrane protein</topology>
    </subcellularLocation>
</comment>
<evidence type="ECO:0000256" key="6">
    <source>
        <dbReference type="ARBA" id="ARBA00023180"/>
    </source>
</evidence>
<name>D8U2H2_VOLCA</name>
<accession>D8U2H2</accession>
<keyword evidence="6" id="KW-0325">Glycoprotein</keyword>
<keyword evidence="2" id="KW-0812">Transmembrane</keyword>
<dbReference type="KEGG" id="vcn:VOLCADRAFT_118174"/>
<keyword evidence="3" id="KW-0735">Signal-anchor</keyword>
<evidence type="ECO:0000256" key="5">
    <source>
        <dbReference type="ARBA" id="ARBA00023136"/>
    </source>
</evidence>
<dbReference type="EMBL" id="GL378353">
    <property type="protein sequence ID" value="EFJ46132.1"/>
    <property type="molecule type" value="Genomic_DNA"/>
</dbReference>
<feature type="chain" id="PRO_5003124110" evidence="7">
    <location>
        <begin position="25"/>
        <end position="543"/>
    </location>
</feature>
<sequence length="543" mass="60377">MAVPSRRKLLLFLCGWCWCWAAVAIQNEPVDQLGPFRGSSNLNAGEQLRTCWNALYDPAPVGYTDWLAGGPARLYLVDVWWPARPSNLPMTVFTMASMDRLHLLEAQCRGYKGPLSAAIYLPLPTTGAMSPVAAVKGDDAGDGEAPLAVTLRPARANVKGGDVMVDRKGVGKAAAKGRGTNGLADRRSLLGTDDTAIDKLMLRQHGAQLSAAREKIQAFFDRVQVLRANHSSSSSLSPVCDLRLMLFAERVSDLQLAAIMPTNVLRNAAALAAQTDLVAMLDADLGVSATFNMLVSDVDRLRNLFQEAAERPALYVVPAFEPNPLMEMETANGVSDAALSGSKADLIALWSNSTVKVFHVDGCRQCHKQINHMVWARSNESYEVHFARNFEPWGILPRFKDPGYDERFRGWAFDKIQHVESLALFKDFRFVILPDVWIIHRPHPKVAIARIHAQHQQTRNSKEQQEEGKSNDQVNVLLEQELSLKDGRTGTAYKFYMSYVHSLIRAERSVLEGSNRAKYGPQLNPQLLYCKSKLPWWQSPTLK</sequence>
<evidence type="ECO:0000256" key="3">
    <source>
        <dbReference type="ARBA" id="ARBA00022968"/>
    </source>
</evidence>
<evidence type="ECO:0000256" key="7">
    <source>
        <dbReference type="SAM" id="SignalP"/>
    </source>
</evidence>
<dbReference type="GO" id="GO:0035269">
    <property type="term" value="P:protein O-linked glycosylation via mannose"/>
    <property type="evidence" value="ECO:0007669"/>
    <property type="project" value="TreeGrafter"/>
</dbReference>
<evidence type="ECO:0000256" key="2">
    <source>
        <dbReference type="ARBA" id="ARBA00022692"/>
    </source>
</evidence>
<keyword evidence="7" id="KW-0732">Signal</keyword>
<dbReference type="InterPro" id="IPR051292">
    <property type="entry name" value="Xyl/GlcA_transferase"/>
</dbReference>
<dbReference type="GO" id="GO:0015020">
    <property type="term" value="F:glucuronosyltransferase activity"/>
    <property type="evidence" value="ECO:0007669"/>
    <property type="project" value="TreeGrafter"/>
</dbReference>
<evidence type="ECO:0000256" key="1">
    <source>
        <dbReference type="ARBA" id="ARBA00004606"/>
    </source>
</evidence>
<dbReference type="GO" id="GO:0016020">
    <property type="term" value="C:membrane"/>
    <property type="evidence" value="ECO:0007669"/>
    <property type="project" value="UniProtKB-SubCell"/>
</dbReference>
<protein>
    <submittedName>
        <fullName evidence="8">Uncharacterized protein</fullName>
    </submittedName>
</protein>
<dbReference type="GO" id="GO:0042285">
    <property type="term" value="F:xylosyltransferase activity"/>
    <property type="evidence" value="ECO:0007669"/>
    <property type="project" value="TreeGrafter"/>
</dbReference>
<dbReference type="Pfam" id="PF13896">
    <property type="entry name" value="Glyco_transf_49"/>
    <property type="match status" value="1"/>
</dbReference>
<evidence type="ECO:0000313" key="8">
    <source>
        <dbReference type="EMBL" id="EFJ46132.1"/>
    </source>
</evidence>